<evidence type="ECO:0000313" key="6">
    <source>
        <dbReference type="Proteomes" id="UP000001975"/>
    </source>
</evidence>
<comment type="similarity">
    <text evidence="1 2">Belongs to the small heat shock protein (HSP20) family.</text>
</comment>
<dbReference type="PANTHER" id="PTHR11527">
    <property type="entry name" value="HEAT-SHOCK PROTEIN 20 FAMILY MEMBER"/>
    <property type="match status" value="1"/>
</dbReference>
<reference evidence="5 6" key="1">
    <citation type="journal article" date="2006" name="BMC Genomics">
        <title>The genome of the square archaeon Haloquadratum walsbyi: life at the limits of water activity.</title>
        <authorList>
            <person name="Bolhuis H.H."/>
            <person name="Palm P.P."/>
            <person name="Wende A.W."/>
            <person name="Falb M.M."/>
            <person name="Rampp M.M."/>
            <person name="Rodriguez-Valera F.F."/>
            <person name="Pfeiffer F.F."/>
            <person name="Oesterhelt D.D."/>
        </authorList>
    </citation>
    <scope>NUCLEOTIDE SEQUENCE [LARGE SCALE GENOMIC DNA]</scope>
    <source>
        <strain evidence="6">DSM 16790 / HBSQ001</strain>
    </source>
</reference>
<dbReference type="GeneID" id="4194141"/>
<proteinExistence type="inferred from homology"/>
<dbReference type="CDD" id="cd06464">
    <property type="entry name" value="ACD_sHsps-like"/>
    <property type="match status" value="1"/>
</dbReference>
<dbReference type="InterPro" id="IPR007052">
    <property type="entry name" value="CS_dom"/>
</dbReference>
<evidence type="ECO:0000313" key="5">
    <source>
        <dbReference type="EMBL" id="CAJ51938.1"/>
    </source>
</evidence>
<dbReference type="RefSeq" id="WP_011571085.1">
    <property type="nucleotide sequence ID" value="NC_008212.1"/>
</dbReference>
<sequence>MTKRQNPFRELERLFEQMHKNVEEAATQLTAESSTGITPTGTIRVDLEDRETAFVVTAELPGFNREDIDVQLTNQTLQIRANQESEMGSNSDSGYIRQERYHASVSRSIRLPKSVDPNEVTAAYNNGILSIEMPKKDPNTNQTQIEIE</sequence>
<dbReference type="EMBL" id="AM180088">
    <property type="protein sequence ID" value="CAJ51938.1"/>
    <property type="molecule type" value="Genomic_DNA"/>
</dbReference>
<dbReference type="SUPFAM" id="SSF49764">
    <property type="entry name" value="HSP20-like chaperones"/>
    <property type="match status" value="1"/>
</dbReference>
<dbReference type="InterPro" id="IPR031107">
    <property type="entry name" value="Small_HSP"/>
</dbReference>
<organism evidence="5 6">
    <name type="scientific">Haloquadratum walsbyi (strain DSM 16790 / HBSQ001)</name>
    <dbReference type="NCBI Taxonomy" id="362976"/>
    <lineage>
        <taxon>Archaea</taxon>
        <taxon>Methanobacteriati</taxon>
        <taxon>Methanobacteriota</taxon>
        <taxon>Stenosarchaea group</taxon>
        <taxon>Halobacteria</taxon>
        <taxon>Halobacteriales</taxon>
        <taxon>Haloferacaceae</taxon>
        <taxon>Haloquadratum</taxon>
    </lineage>
</organism>
<gene>
    <name evidence="5" type="primary">hsp20B</name>
    <name evidence="5" type="ordered locus">HQ_1810A</name>
</gene>
<feature type="domain" description="SHSP" evidence="3">
    <location>
        <begin position="36"/>
        <end position="148"/>
    </location>
</feature>
<evidence type="ECO:0000256" key="1">
    <source>
        <dbReference type="PROSITE-ProRule" id="PRU00285"/>
    </source>
</evidence>
<dbReference type="eggNOG" id="arCOG01832">
    <property type="taxonomic scope" value="Archaea"/>
</dbReference>
<feature type="domain" description="CS" evidence="4">
    <location>
        <begin position="40"/>
        <end position="146"/>
    </location>
</feature>
<dbReference type="HOGENOM" id="CLU_046737_12_0_2"/>
<dbReference type="STRING" id="362976.HQ_1810A"/>
<keyword evidence="6" id="KW-1185">Reference proteome</keyword>
<protein>
    <submittedName>
        <fullName evidence="5">Hsp20-type molecular chaperone</fullName>
    </submittedName>
</protein>
<dbReference type="InterPro" id="IPR002068">
    <property type="entry name" value="A-crystallin/Hsp20_dom"/>
</dbReference>
<dbReference type="KEGG" id="hwa:HQ_1810A"/>
<dbReference type="Proteomes" id="UP000001975">
    <property type="component" value="Chromosome"/>
</dbReference>
<accession>Q18J73</accession>
<dbReference type="Pfam" id="PF00011">
    <property type="entry name" value="HSP20"/>
    <property type="match status" value="1"/>
</dbReference>
<name>Q18J73_HALWD</name>
<dbReference type="Gene3D" id="2.60.40.790">
    <property type="match status" value="1"/>
</dbReference>
<evidence type="ECO:0000259" key="3">
    <source>
        <dbReference type="PROSITE" id="PS01031"/>
    </source>
</evidence>
<dbReference type="PROSITE" id="PS01031">
    <property type="entry name" value="SHSP"/>
    <property type="match status" value="1"/>
</dbReference>
<dbReference type="AlphaFoldDB" id="Q18J73"/>
<dbReference type="PROSITE" id="PS51203">
    <property type="entry name" value="CS"/>
    <property type="match status" value="1"/>
</dbReference>
<dbReference type="InterPro" id="IPR008978">
    <property type="entry name" value="HSP20-like_chaperone"/>
</dbReference>
<evidence type="ECO:0000256" key="2">
    <source>
        <dbReference type="RuleBase" id="RU003616"/>
    </source>
</evidence>
<evidence type="ECO:0000259" key="4">
    <source>
        <dbReference type="PROSITE" id="PS51203"/>
    </source>
</evidence>